<name>A0A2M6ZF76_9BACT</name>
<sequence>MDGRLVAEYKGDRRFCQVQGQNSLELTIDAITKIMDRASDSNIWAKGRIELRDKTGKILKTMPEKENKKNAKTFSGVA</sequence>
<dbReference type="EMBL" id="PEWN01000106">
    <property type="protein sequence ID" value="PIU51049.1"/>
    <property type="molecule type" value="Genomic_DNA"/>
</dbReference>
<accession>A0A2M6ZF76</accession>
<comment type="caution">
    <text evidence="1">The sequence shown here is derived from an EMBL/GenBank/DDBJ whole genome shotgun (WGS) entry which is preliminary data.</text>
</comment>
<evidence type="ECO:0000313" key="2">
    <source>
        <dbReference type="Proteomes" id="UP000229227"/>
    </source>
</evidence>
<organism evidence="1 2">
    <name type="scientific">Candidatus Desantisbacteria bacterium CG07_land_8_20_14_0_80_39_15</name>
    <dbReference type="NCBI Taxonomy" id="1974549"/>
    <lineage>
        <taxon>Bacteria</taxon>
        <taxon>Candidatus Desantisiibacteriota</taxon>
    </lineage>
</organism>
<gene>
    <name evidence="1" type="ORF">COS91_06615</name>
</gene>
<protein>
    <submittedName>
        <fullName evidence="1">Uncharacterized protein</fullName>
    </submittedName>
</protein>
<dbReference type="AlphaFoldDB" id="A0A2M6ZF76"/>
<dbReference type="Proteomes" id="UP000229227">
    <property type="component" value="Unassembled WGS sequence"/>
</dbReference>
<evidence type="ECO:0000313" key="1">
    <source>
        <dbReference type="EMBL" id="PIU51049.1"/>
    </source>
</evidence>
<proteinExistence type="predicted"/>
<reference evidence="2" key="1">
    <citation type="submission" date="2017-09" db="EMBL/GenBank/DDBJ databases">
        <title>Depth-based differentiation of microbial function through sediment-hosted aquifers and enrichment of novel symbionts in the deep terrestrial subsurface.</title>
        <authorList>
            <person name="Probst A.J."/>
            <person name="Ladd B."/>
            <person name="Jarett J.K."/>
            <person name="Geller-Mcgrath D.E."/>
            <person name="Sieber C.M.K."/>
            <person name="Emerson J.B."/>
            <person name="Anantharaman K."/>
            <person name="Thomas B.C."/>
            <person name="Malmstrom R."/>
            <person name="Stieglmeier M."/>
            <person name="Klingl A."/>
            <person name="Woyke T."/>
            <person name="Ryan C.M."/>
            <person name="Banfield J.F."/>
        </authorList>
    </citation>
    <scope>NUCLEOTIDE SEQUENCE [LARGE SCALE GENOMIC DNA]</scope>
</reference>